<dbReference type="AlphaFoldDB" id="A0A6B3NI36"/>
<dbReference type="EMBL" id="JAAHFQ010000576">
    <property type="protein sequence ID" value="NER30515.1"/>
    <property type="molecule type" value="Genomic_DNA"/>
</dbReference>
<gene>
    <name evidence="1" type="ORF">F6J89_23565</name>
</gene>
<organism evidence="1">
    <name type="scientific">Symploca sp. SIO1C4</name>
    <dbReference type="NCBI Taxonomy" id="2607765"/>
    <lineage>
        <taxon>Bacteria</taxon>
        <taxon>Bacillati</taxon>
        <taxon>Cyanobacteriota</taxon>
        <taxon>Cyanophyceae</taxon>
        <taxon>Coleofasciculales</taxon>
        <taxon>Coleofasciculaceae</taxon>
        <taxon>Symploca</taxon>
    </lineage>
</organism>
<name>A0A6B3NI36_9CYAN</name>
<sequence length="134" mass="16288">MKLTVRGQRPYAPNWNKICFQARKATGNWCVNCLNRAELVHHLYYRFLFPWPFNLLLNWLWFLRRKIYGLEVPGYSVVPLCWTCHRLVHRQLNWYKHPLDPDGDRNYPETISYLRKAYWRRVKEVKSGTLPPIL</sequence>
<evidence type="ECO:0000313" key="1">
    <source>
        <dbReference type="EMBL" id="NER30515.1"/>
    </source>
</evidence>
<proteinExistence type="predicted"/>
<comment type="caution">
    <text evidence="1">The sequence shown here is derived from an EMBL/GenBank/DDBJ whole genome shotgun (WGS) entry which is preliminary data.</text>
</comment>
<accession>A0A6B3NI36</accession>
<protein>
    <submittedName>
        <fullName evidence="1">Uncharacterized protein</fullName>
    </submittedName>
</protein>
<reference evidence="1" key="1">
    <citation type="submission" date="2019-11" db="EMBL/GenBank/DDBJ databases">
        <title>Genomic insights into an expanded diversity of filamentous marine cyanobacteria reveals the extraordinary biosynthetic potential of Moorea and Okeania.</title>
        <authorList>
            <person name="Ferreira Leao T."/>
            <person name="Wang M."/>
            <person name="Moss N."/>
            <person name="Da Silva R."/>
            <person name="Sanders J."/>
            <person name="Nurk S."/>
            <person name="Gurevich A."/>
            <person name="Humphrey G."/>
            <person name="Reher R."/>
            <person name="Zhu Q."/>
            <person name="Belda-Ferre P."/>
            <person name="Glukhov E."/>
            <person name="Rex R."/>
            <person name="Dorrestein P.C."/>
            <person name="Knight R."/>
            <person name="Pevzner P."/>
            <person name="Gerwick W.H."/>
            <person name="Gerwick L."/>
        </authorList>
    </citation>
    <scope>NUCLEOTIDE SEQUENCE</scope>
    <source>
        <strain evidence="1">SIO1C4</strain>
    </source>
</reference>